<evidence type="ECO:0000256" key="8">
    <source>
        <dbReference type="HAMAP-Rule" id="MF_01521"/>
    </source>
</evidence>
<evidence type="ECO:0000256" key="7">
    <source>
        <dbReference type="ARBA" id="ARBA00023211"/>
    </source>
</evidence>
<dbReference type="STRING" id="483913.AN935_18695"/>
<feature type="transmembrane region" description="Helical" evidence="8">
    <location>
        <begin position="162"/>
        <end position="183"/>
    </location>
</feature>
<name>A0A0D1IAV2_BACIU</name>
<keyword evidence="2 8" id="KW-1003">Cell membrane</keyword>
<evidence type="ECO:0000256" key="6">
    <source>
        <dbReference type="ARBA" id="ARBA00023136"/>
    </source>
</evidence>
<evidence type="ECO:0000256" key="2">
    <source>
        <dbReference type="ARBA" id="ARBA00022475"/>
    </source>
</evidence>
<dbReference type="GO" id="GO:0005886">
    <property type="term" value="C:plasma membrane"/>
    <property type="evidence" value="ECO:0007669"/>
    <property type="project" value="UniProtKB-SubCell"/>
</dbReference>
<evidence type="ECO:0000313" key="10">
    <source>
        <dbReference type="Proteomes" id="UP000032247"/>
    </source>
</evidence>
<dbReference type="InterPro" id="IPR022929">
    <property type="entry name" value="Put_MntP"/>
</dbReference>
<comment type="subcellular location">
    <subcellularLocation>
        <location evidence="8">Cell membrane</location>
        <topology evidence="8">Multi-pass membrane protein</topology>
    </subcellularLocation>
</comment>
<proteinExistence type="inferred from homology"/>
<organism evidence="9 10">
    <name type="scientific">Bacillus subtilis</name>
    <dbReference type="NCBI Taxonomy" id="1423"/>
    <lineage>
        <taxon>Bacteria</taxon>
        <taxon>Bacillati</taxon>
        <taxon>Bacillota</taxon>
        <taxon>Bacilli</taxon>
        <taxon>Bacillales</taxon>
        <taxon>Bacillaceae</taxon>
        <taxon>Bacillus</taxon>
    </lineage>
</organism>
<dbReference type="EMBL" id="JXBC01000013">
    <property type="protein sequence ID" value="KIU06023.1"/>
    <property type="molecule type" value="Genomic_DNA"/>
</dbReference>
<keyword evidence="4 8" id="KW-1133">Transmembrane helix</keyword>
<feature type="transmembrane region" description="Helical" evidence="8">
    <location>
        <begin position="134"/>
        <end position="155"/>
    </location>
</feature>
<dbReference type="PANTHER" id="PTHR35529">
    <property type="entry name" value="MANGANESE EFFLUX PUMP MNTP-RELATED"/>
    <property type="match status" value="1"/>
</dbReference>
<keyword evidence="5 8" id="KW-0406">Ion transport</keyword>
<evidence type="ECO:0000313" key="9">
    <source>
        <dbReference type="EMBL" id="KIU06023.1"/>
    </source>
</evidence>
<keyword evidence="3 8" id="KW-0812">Transmembrane</keyword>
<comment type="function">
    <text evidence="8">Probably functions as a manganese efflux pump.</text>
</comment>
<evidence type="ECO:0000256" key="4">
    <source>
        <dbReference type="ARBA" id="ARBA00022989"/>
    </source>
</evidence>
<dbReference type="Proteomes" id="UP000032247">
    <property type="component" value="Unassembled WGS sequence"/>
</dbReference>
<dbReference type="GO" id="GO:0005384">
    <property type="term" value="F:manganese ion transmembrane transporter activity"/>
    <property type="evidence" value="ECO:0007669"/>
    <property type="project" value="UniProtKB-UniRule"/>
</dbReference>
<evidence type="ECO:0000256" key="5">
    <source>
        <dbReference type="ARBA" id="ARBA00023065"/>
    </source>
</evidence>
<dbReference type="PANTHER" id="PTHR35529:SF1">
    <property type="entry name" value="MANGANESE EFFLUX PUMP MNTP-RELATED"/>
    <property type="match status" value="1"/>
</dbReference>
<dbReference type="AlphaFoldDB" id="A0A0D1IAV2"/>
<dbReference type="Pfam" id="PF02659">
    <property type="entry name" value="Mntp"/>
    <property type="match status" value="1"/>
</dbReference>
<comment type="caution">
    <text evidence="9">The sequence shown here is derived from an EMBL/GenBank/DDBJ whole genome shotgun (WGS) entry which is preliminary data.</text>
</comment>
<feature type="transmembrane region" description="Helical" evidence="8">
    <location>
        <begin position="12"/>
        <end position="33"/>
    </location>
</feature>
<keyword evidence="7 8" id="KW-0464">Manganese</keyword>
<evidence type="ECO:0000256" key="1">
    <source>
        <dbReference type="ARBA" id="ARBA00022448"/>
    </source>
</evidence>
<keyword evidence="1 8" id="KW-0813">Transport</keyword>
<dbReference type="InterPro" id="IPR003810">
    <property type="entry name" value="Mntp/YtaF"/>
</dbReference>
<dbReference type="HAMAP" id="MF_01521">
    <property type="entry name" value="MntP_pump"/>
    <property type="match status" value="1"/>
</dbReference>
<evidence type="ECO:0000256" key="3">
    <source>
        <dbReference type="ARBA" id="ARBA00022692"/>
    </source>
</evidence>
<dbReference type="PATRIC" id="fig|1423.173.peg.4566"/>
<feature type="transmembrane region" description="Helical" evidence="8">
    <location>
        <begin position="40"/>
        <end position="61"/>
    </location>
</feature>
<feature type="transmembrane region" description="Helical" evidence="8">
    <location>
        <begin position="107"/>
        <end position="128"/>
    </location>
</feature>
<comment type="similarity">
    <text evidence="8">Belongs to the MntP (TC 9.B.29) family.</text>
</comment>
<keyword evidence="6 8" id="KW-0472">Membrane</keyword>
<gene>
    <name evidence="8" type="primary">mntP</name>
    <name evidence="9" type="ORF">SC09_contig4orf01003</name>
</gene>
<sequence>MSDLFIGELITLSIMAFALGMDAFSVGLGIGMVKLRKKQIFYIGFIIGLFHVIMPLAGMAAGNMLSGLLGVLAVYIGGALLFVLGVQMLMASFKQSEERFMSPAGPGLLLFAIGVSLDSFSVGLSLGIYGSHPFLTITLFGLFSMMLTWLGLLVGKQVQSWLGTYSEALGGIILIVFGLKLLLPI</sequence>
<feature type="transmembrane region" description="Helical" evidence="8">
    <location>
        <begin position="67"/>
        <end position="86"/>
    </location>
</feature>
<accession>A0A0D1IAV2</accession>
<protein>
    <recommendedName>
        <fullName evidence="8">Putative manganese efflux pump MntP</fullName>
    </recommendedName>
</protein>
<reference evidence="9 10" key="1">
    <citation type="submission" date="2014-12" db="EMBL/GenBank/DDBJ databases">
        <title>Comparative genome analysis of Bacillus coagulans HM-08, Clostridium butyricum HM-68, Bacillus subtilis HM-66 and Bacillus licheniformis BL-09.</title>
        <authorList>
            <person name="Zhang H."/>
        </authorList>
    </citation>
    <scope>NUCLEOTIDE SEQUENCE [LARGE SCALE GENOMIC DNA]</scope>
    <source>
        <strain evidence="9 10">HM-66</strain>
    </source>
</reference>